<feature type="signal peptide" evidence="2">
    <location>
        <begin position="1"/>
        <end position="19"/>
    </location>
</feature>
<sequence length="98" mass="10503">MLMCLRDGLVLTISAVGSGCPNEAGILGQPWQIAVPRGAEPDPPQRGPATRKRPSGYGGHAAWVRSEKPWKESRRRRRCSAGQVSPGNLDAVRASGWA</sequence>
<proteinExistence type="predicted"/>
<feature type="region of interest" description="Disordered" evidence="1">
    <location>
        <begin position="34"/>
        <end position="98"/>
    </location>
</feature>
<dbReference type="AlphaFoldDB" id="A0AAV7RH73"/>
<gene>
    <name evidence="3" type="ORF">NDU88_002994</name>
</gene>
<dbReference type="Proteomes" id="UP001066276">
    <property type="component" value="Chromosome 5"/>
</dbReference>
<accession>A0AAV7RH73</accession>
<comment type="caution">
    <text evidence="3">The sequence shown here is derived from an EMBL/GenBank/DDBJ whole genome shotgun (WGS) entry which is preliminary data.</text>
</comment>
<keyword evidence="4" id="KW-1185">Reference proteome</keyword>
<keyword evidence="2" id="KW-0732">Signal</keyword>
<evidence type="ECO:0000256" key="1">
    <source>
        <dbReference type="SAM" id="MobiDB-lite"/>
    </source>
</evidence>
<dbReference type="PROSITE" id="PS51257">
    <property type="entry name" value="PROKAR_LIPOPROTEIN"/>
    <property type="match status" value="1"/>
</dbReference>
<evidence type="ECO:0000313" key="3">
    <source>
        <dbReference type="EMBL" id="KAJ1150198.1"/>
    </source>
</evidence>
<name>A0AAV7RH73_PLEWA</name>
<evidence type="ECO:0000313" key="4">
    <source>
        <dbReference type="Proteomes" id="UP001066276"/>
    </source>
</evidence>
<protein>
    <submittedName>
        <fullName evidence="3">Uncharacterized protein</fullName>
    </submittedName>
</protein>
<dbReference type="EMBL" id="JANPWB010000009">
    <property type="protein sequence ID" value="KAJ1150198.1"/>
    <property type="molecule type" value="Genomic_DNA"/>
</dbReference>
<reference evidence="3" key="1">
    <citation type="journal article" date="2022" name="bioRxiv">
        <title>Sequencing and chromosome-scale assembly of the giantPleurodeles waltlgenome.</title>
        <authorList>
            <person name="Brown T."/>
            <person name="Elewa A."/>
            <person name="Iarovenko S."/>
            <person name="Subramanian E."/>
            <person name="Araus A.J."/>
            <person name="Petzold A."/>
            <person name="Susuki M."/>
            <person name="Suzuki K.-i.T."/>
            <person name="Hayashi T."/>
            <person name="Toyoda A."/>
            <person name="Oliveira C."/>
            <person name="Osipova E."/>
            <person name="Leigh N.D."/>
            <person name="Simon A."/>
            <person name="Yun M.H."/>
        </authorList>
    </citation>
    <scope>NUCLEOTIDE SEQUENCE</scope>
    <source>
        <strain evidence="3">20211129_DDA</strain>
        <tissue evidence="3">Liver</tissue>
    </source>
</reference>
<feature type="chain" id="PRO_5043574695" evidence="2">
    <location>
        <begin position="20"/>
        <end position="98"/>
    </location>
</feature>
<evidence type="ECO:0000256" key="2">
    <source>
        <dbReference type="SAM" id="SignalP"/>
    </source>
</evidence>
<organism evidence="3 4">
    <name type="scientific">Pleurodeles waltl</name>
    <name type="common">Iberian ribbed newt</name>
    <dbReference type="NCBI Taxonomy" id="8319"/>
    <lineage>
        <taxon>Eukaryota</taxon>
        <taxon>Metazoa</taxon>
        <taxon>Chordata</taxon>
        <taxon>Craniata</taxon>
        <taxon>Vertebrata</taxon>
        <taxon>Euteleostomi</taxon>
        <taxon>Amphibia</taxon>
        <taxon>Batrachia</taxon>
        <taxon>Caudata</taxon>
        <taxon>Salamandroidea</taxon>
        <taxon>Salamandridae</taxon>
        <taxon>Pleurodelinae</taxon>
        <taxon>Pleurodeles</taxon>
    </lineage>
</organism>